<feature type="compositionally biased region" description="Low complexity" evidence="1">
    <location>
        <begin position="139"/>
        <end position="155"/>
    </location>
</feature>
<dbReference type="AlphaFoldDB" id="A0A2H3J530"/>
<name>A0A2H3J530_WOLCO</name>
<keyword evidence="3" id="KW-1185">Reference proteome</keyword>
<dbReference type="Proteomes" id="UP000218811">
    <property type="component" value="Unassembled WGS sequence"/>
</dbReference>
<sequence>MQARGVPAPPRAPSLQTTAHGGADRLTNRALGLDDPQQHPAPHAYPQGRTNVRGIASAPAPVSAGQPLRSHTGNARSGVKHNQKGPDKDGKDAKAPKATGHPSPYAHPAGPLRQRQGHPGQQSRTSGRPYGKGNRPSHTTQPQATATSPPAYQTQERATAHSRQGNPPRTKSNSGAAALPNAPPLPPTASTPGCAAGTPQGSEVARGADTLKTPL</sequence>
<proteinExistence type="predicted"/>
<feature type="compositionally biased region" description="Polar residues" evidence="1">
    <location>
        <begin position="161"/>
        <end position="172"/>
    </location>
</feature>
<feature type="compositionally biased region" description="Basic and acidic residues" evidence="1">
    <location>
        <begin position="84"/>
        <end position="95"/>
    </location>
</feature>
<feature type="region of interest" description="Disordered" evidence="1">
    <location>
        <begin position="1"/>
        <end position="215"/>
    </location>
</feature>
<evidence type="ECO:0000313" key="3">
    <source>
        <dbReference type="Proteomes" id="UP000218811"/>
    </source>
</evidence>
<evidence type="ECO:0000256" key="1">
    <source>
        <dbReference type="SAM" id="MobiDB-lite"/>
    </source>
</evidence>
<reference evidence="2 3" key="1">
    <citation type="journal article" date="2012" name="Science">
        <title>The Paleozoic origin of enzymatic lignin decomposition reconstructed from 31 fungal genomes.</title>
        <authorList>
            <person name="Floudas D."/>
            <person name="Binder M."/>
            <person name="Riley R."/>
            <person name="Barry K."/>
            <person name="Blanchette R.A."/>
            <person name="Henrissat B."/>
            <person name="Martinez A.T."/>
            <person name="Otillar R."/>
            <person name="Spatafora J.W."/>
            <person name="Yadav J.S."/>
            <person name="Aerts A."/>
            <person name="Benoit I."/>
            <person name="Boyd A."/>
            <person name="Carlson A."/>
            <person name="Copeland A."/>
            <person name="Coutinho P.M."/>
            <person name="de Vries R.P."/>
            <person name="Ferreira P."/>
            <person name="Findley K."/>
            <person name="Foster B."/>
            <person name="Gaskell J."/>
            <person name="Glotzer D."/>
            <person name="Gorecki P."/>
            <person name="Heitman J."/>
            <person name="Hesse C."/>
            <person name="Hori C."/>
            <person name="Igarashi K."/>
            <person name="Jurgens J.A."/>
            <person name="Kallen N."/>
            <person name="Kersten P."/>
            <person name="Kohler A."/>
            <person name="Kuees U."/>
            <person name="Kumar T.K.A."/>
            <person name="Kuo A."/>
            <person name="LaButti K."/>
            <person name="Larrondo L.F."/>
            <person name="Lindquist E."/>
            <person name="Ling A."/>
            <person name="Lombard V."/>
            <person name="Lucas S."/>
            <person name="Lundell T."/>
            <person name="Martin R."/>
            <person name="McLaughlin D.J."/>
            <person name="Morgenstern I."/>
            <person name="Morin E."/>
            <person name="Murat C."/>
            <person name="Nagy L.G."/>
            <person name="Nolan M."/>
            <person name="Ohm R.A."/>
            <person name="Patyshakuliyeva A."/>
            <person name="Rokas A."/>
            <person name="Ruiz-Duenas F.J."/>
            <person name="Sabat G."/>
            <person name="Salamov A."/>
            <person name="Samejima M."/>
            <person name="Schmutz J."/>
            <person name="Slot J.C."/>
            <person name="St John F."/>
            <person name="Stenlid J."/>
            <person name="Sun H."/>
            <person name="Sun S."/>
            <person name="Syed K."/>
            <person name="Tsang A."/>
            <person name="Wiebenga A."/>
            <person name="Young D."/>
            <person name="Pisabarro A."/>
            <person name="Eastwood D.C."/>
            <person name="Martin F."/>
            <person name="Cullen D."/>
            <person name="Grigoriev I.V."/>
            <person name="Hibbett D.S."/>
        </authorList>
    </citation>
    <scope>NUCLEOTIDE SEQUENCE [LARGE SCALE GENOMIC DNA]</scope>
    <source>
        <strain evidence="2 3">MD-104</strain>
    </source>
</reference>
<evidence type="ECO:0000313" key="2">
    <source>
        <dbReference type="EMBL" id="PCH37340.1"/>
    </source>
</evidence>
<feature type="compositionally biased region" description="Low complexity" evidence="1">
    <location>
        <begin position="38"/>
        <end position="47"/>
    </location>
</feature>
<gene>
    <name evidence="2" type="ORF">WOLCODRAFT_158067</name>
</gene>
<organism evidence="2 3">
    <name type="scientific">Wolfiporia cocos (strain MD-104)</name>
    <name type="common">Brown rot fungus</name>
    <dbReference type="NCBI Taxonomy" id="742152"/>
    <lineage>
        <taxon>Eukaryota</taxon>
        <taxon>Fungi</taxon>
        <taxon>Dikarya</taxon>
        <taxon>Basidiomycota</taxon>
        <taxon>Agaricomycotina</taxon>
        <taxon>Agaricomycetes</taxon>
        <taxon>Polyporales</taxon>
        <taxon>Phaeolaceae</taxon>
        <taxon>Wolfiporia</taxon>
    </lineage>
</organism>
<protein>
    <submittedName>
        <fullName evidence="2">Uncharacterized protein</fullName>
    </submittedName>
</protein>
<accession>A0A2H3J530</accession>
<dbReference type="EMBL" id="KB467920">
    <property type="protein sequence ID" value="PCH37340.1"/>
    <property type="molecule type" value="Genomic_DNA"/>
</dbReference>